<keyword evidence="1" id="KW-0687">Ribonucleoprotein</keyword>
<proteinExistence type="predicted"/>
<keyword evidence="1" id="KW-0689">Ribosomal protein</keyword>
<dbReference type="AlphaFoldDB" id="A0A9P7U507"/>
<gene>
    <name evidence="1" type="ORF">JMJ77_010249</name>
</gene>
<protein>
    <submittedName>
        <fullName evidence="1">30S ribosomal protein S19</fullName>
    </submittedName>
</protein>
<sequence>MRNYAKQVNGETRDTLQHWFQILVPHHPLHIGETELQKQFSEIIISGYGVRVNVPNRIGRASQHLVGAWGMQQILAKLVQAKSFEFNNLELICYEIKLRVCEEDFLVAWMISQAAGHFVEYG</sequence>
<name>A0A9P7U507_9PEZI</name>
<dbReference type="Proteomes" id="UP000699042">
    <property type="component" value="Unassembled WGS sequence"/>
</dbReference>
<dbReference type="GO" id="GO:0005840">
    <property type="term" value="C:ribosome"/>
    <property type="evidence" value="ECO:0007669"/>
    <property type="project" value="UniProtKB-KW"/>
</dbReference>
<evidence type="ECO:0000313" key="1">
    <source>
        <dbReference type="EMBL" id="KAG7042146.1"/>
    </source>
</evidence>
<accession>A0A9P7U507</accession>
<evidence type="ECO:0000313" key="2">
    <source>
        <dbReference type="Proteomes" id="UP000699042"/>
    </source>
</evidence>
<organism evidence="1 2">
    <name type="scientific">Colletotrichum scovillei</name>
    <dbReference type="NCBI Taxonomy" id="1209932"/>
    <lineage>
        <taxon>Eukaryota</taxon>
        <taxon>Fungi</taxon>
        <taxon>Dikarya</taxon>
        <taxon>Ascomycota</taxon>
        <taxon>Pezizomycotina</taxon>
        <taxon>Sordariomycetes</taxon>
        <taxon>Hypocreomycetidae</taxon>
        <taxon>Glomerellales</taxon>
        <taxon>Glomerellaceae</taxon>
        <taxon>Colletotrichum</taxon>
        <taxon>Colletotrichum acutatum species complex</taxon>
    </lineage>
</organism>
<keyword evidence="2" id="KW-1185">Reference proteome</keyword>
<comment type="caution">
    <text evidence="1">The sequence shown here is derived from an EMBL/GenBank/DDBJ whole genome shotgun (WGS) entry which is preliminary data.</text>
</comment>
<dbReference type="EMBL" id="JAESDN010000013">
    <property type="protein sequence ID" value="KAG7042146.1"/>
    <property type="molecule type" value="Genomic_DNA"/>
</dbReference>
<reference evidence="1" key="1">
    <citation type="submission" date="2021-05" db="EMBL/GenBank/DDBJ databases">
        <title>Comparative genomics of three Colletotrichum scovillei strains and genetic complementation revealed genes involved fungal growth and virulence on chili pepper.</title>
        <authorList>
            <person name="Hsieh D.-K."/>
            <person name="Chuang S.-C."/>
            <person name="Chen C.-Y."/>
            <person name="Chao Y.-T."/>
            <person name="Lu M.-Y.J."/>
            <person name="Lee M.-H."/>
            <person name="Shih M.-C."/>
        </authorList>
    </citation>
    <scope>NUCLEOTIDE SEQUENCE</scope>
    <source>
        <strain evidence="1">Coll-153</strain>
    </source>
</reference>